<dbReference type="CDD" id="cd07377">
    <property type="entry name" value="WHTH_GntR"/>
    <property type="match status" value="1"/>
</dbReference>
<dbReference type="STRING" id="572547.Amico_1310"/>
<organism evidence="5 6">
    <name type="scientific">Aminobacterium colombiense (strain DSM 12261 / ALA-1)</name>
    <dbReference type="NCBI Taxonomy" id="572547"/>
    <lineage>
        <taxon>Bacteria</taxon>
        <taxon>Thermotogati</taxon>
        <taxon>Synergistota</taxon>
        <taxon>Synergistia</taxon>
        <taxon>Synergistales</taxon>
        <taxon>Aminobacteriaceae</taxon>
        <taxon>Aminobacterium</taxon>
    </lineage>
</organism>
<dbReference type="eggNOG" id="COG2186">
    <property type="taxonomic scope" value="Bacteria"/>
</dbReference>
<dbReference type="OrthoDB" id="9799482at2"/>
<reference evidence="5 6" key="1">
    <citation type="journal article" date="2010" name="Stand. Genomic Sci.">
        <title>Complete genome sequence of Aminobacterium colombiense type strain (ALA-1).</title>
        <authorList>
            <person name="Chertkov O."/>
            <person name="Sikorski J."/>
            <person name="Brambilla E."/>
            <person name="Lapidus A."/>
            <person name="Copeland A."/>
            <person name="Glavina Del Rio T."/>
            <person name="Nolan M."/>
            <person name="Lucas S."/>
            <person name="Tice H."/>
            <person name="Cheng J.F."/>
            <person name="Han C."/>
            <person name="Detter J.C."/>
            <person name="Bruce D."/>
            <person name="Tapia R."/>
            <person name="Goodwin L."/>
            <person name="Pitluck S."/>
            <person name="Liolios K."/>
            <person name="Ivanova N."/>
            <person name="Mavromatis K."/>
            <person name="Ovchinnikova G."/>
            <person name="Pati A."/>
            <person name="Chen A."/>
            <person name="Palaniappan K."/>
            <person name="Land M."/>
            <person name="Hauser L."/>
            <person name="Chang Y.J."/>
            <person name="Jeffries C.D."/>
            <person name="Spring S."/>
            <person name="Rohde M."/>
            <person name="Goker M."/>
            <person name="Bristow J."/>
            <person name="Eisen J.A."/>
            <person name="Markowitz V."/>
            <person name="Hugenholtz P."/>
            <person name="Kyrpides N.C."/>
            <person name="Klenk H.P."/>
        </authorList>
    </citation>
    <scope>NUCLEOTIDE SEQUENCE [LARGE SCALE GENOMIC DNA]</scope>
    <source>
        <strain evidence="6">DSM 12261 / ALA-1</strain>
    </source>
</reference>
<dbReference type="Gene3D" id="1.10.10.10">
    <property type="entry name" value="Winged helix-like DNA-binding domain superfamily/Winged helix DNA-binding domain"/>
    <property type="match status" value="1"/>
</dbReference>
<gene>
    <name evidence="5" type="ordered locus">Amico_1310</name>
</gene>
<dbReference type="SUPFAM" id="SSF46785">
    <property type="entry name" value="Winged helix' DNA-binding domain"/>
    <property type="match status" value="1"/>
</dbReference>
<evidence type="ECO:0000256" key="2">
    <source>
        <dbReference type="ARBA" id="ARBA00023125"/>
    </source>
</evidence>
<dbReference type="Pfam" id="PF07729">
    <property type="entry name" value="FCD"/>
    <property type="match status" value="1"/>
</dbReference>
<sequence length="234" mass="26658">MGISFTKINRQSVTESIVEAFKQKILNGEISSGDKLPSERDLVESFGVSRASVREALRALRYMGVLEVHSGEGTFLTENISLLSDHFKISLLLKQCSVRELVEARKIIECETVSLATIRSSKEEKEALKKLHKYAMTLVDDEQPFLKADFAFHEKIAEMSQNMVLVEMLNATRDLTLSENMYVIEREGQIKRALDFHSSILYYILSFDADNAQKAMLAHLEDIERSIRDLVSRH</sequence>
<dbReference type="PANTHER" id="PTHR43537:SF5">
    <property type="entry name" value="UXU OPERON TRANSCRIPTIONAL REGULATOR"/>
    <property type="match status" value="1"/>
</dbReference>
<dbReference type="PRINTS" id="PR00035">
    <property type="entry name" value="HTHGNTR"/>
</dbReference>
<dbReference type="InterPro" id="IPR036390">
    <property type="entry name" value="WH_DNA-bd_sf"/>
</dbReference>
<name>D5EFU7_AMICL</name>
<proteinExistence type="predicted"/>
<dbReference type="InterPro" id="IPR036388">
    <property type="entry name" value="WH-like_DNA-bd_sf"/>
</dbReference>
<dbReference type="PROSITE" id="PS50949">
    <property type="entry name" value="HTH_GNTR"/>
    <property type="match status" value="1"/>
</dbReference>
<evidence type="ECO:0000313" key="6">
    <source>
        <dbReference type="Proteomes" id="UP000002366"/>
    </source>
</evidence>
<keyword evidence="2" id="KW-0238">DNA-binding</keyword>
<keyword evidence="6" id="KW-1185">Reference proteome</keyword>
<dbReference type="InterPro" id="IPR000524">
    <property type="entry name" value="Tscrpt_reg_HTH_GntR"/>
</dbReference>
<dbReference type="KEGG" id="aco:Amico_1310"/>
<evidence type="ECO:0000313" key="5">
    <source>
        <dbReference type="EMBL" id="ADE57429.1"/>
    </source>
</evidence>
<evidence type="ECO:0000256" key="3">
    <source>
        <dbReference type="ARBA" id="ARBA00023163"/>
    </source>
</evidence>
<dbReference type="HOGENOM" id="CLU_017584_9_3_0"/>
<dbReference type="Proteomes" id="UP000002366">
    <property type="component" value="Chromosome"/>
</dbReference>
<evidence type="ECO:0000259" key="4">
    <source>
        <dbReference type="PROSITE" id="PS50949"/>
    </source>
</evidence>
<keyword evidence="1" id="KW-0805">Transcription regulation</keyword>
<dbReference type="GO" id="GO:0003677">
    <property type="term" value="F:DNA binding"/>
    <property type="evidence" value="ECO:0007669"/>
    <property type="project" value="UniProtKB-KW"/>
</dbReference>
<dbReference type="Gene3D" id="1.20.120.530">
    <property type="entry name" value="GntR ligand-binding domain-like"/>
    <property type="match status" value="1"/>
</dbReference>
<dbReference type="RefSeq" id="WP_013048692.1">
    <property type="nucleotide sequence ID" value="NC_014011.1"/>
</dbReference>
<dbReference type="AlphaFoldDB" id="D5EFU7"/>
<dbReference type="GO" id="GO:0003700">
    <property type="term" value="F:DNA-binding transcription factor activity"/>
    <property type="evidence" value="ECO:0007669"/>
    <property type="project" value="InterPro"/>
</dbReference>
<dbReference type="InterPro" id="IPR011711">
    <property type="entry name" value="GntR_C"/>
</dbReference>
<dbReference type="InterPro" id="IPR008920">
    <property type="entry name" value="TF_FadR/GntR_C"/>
</dbReference>
<feature type="domain" description="HTH gntR-type" evidence="4">
    <location>
        <begin position="11"/>
        <end position="79"/>
    </location>
</feature>
<evidence type="ECO:0000256" key="1">
    <source>
        <dbReference type="ARBA" id="ARBA00023015"/>
    </source>
</evidence>
<keyword evidence="3" id="KW-0804">Transcription</keyword>
<dbReference type="SUPFAM" id="SSF48008">
    <property type="entry name" value="GntR ligand-binding domain-like"/>
    <property type="match status" value="1"/>
</dbReference>
<dbReference type="SMART" id="SM00345">
    <property type="entry name" value="HTH_GNTR"/>
    <property type="match status" value="1"/>
</dbReference>
<accession>D5EFU7</accession>
<dbReference type="PANTHER" id="PTHR43537">
    <property type="entry name" value="TRANSCRIPTIONAL REGULATOR, GNTR FAMILY"/>
    <property type="match status" value="1"/>
</dbReference>
<dbReference type="SMART" id="SM00895">
    <property type="entry name" value="FCD"/>
    <property type="match status" value="1"/>
</dbReference>
<protein>
    <submittedName>
        <fullName evidence="5">Regulatory protein GntR HTH</fullName>
    </submittedName>
</protein>
<dbReference type="EMBL" id="CP001997">
    <property type="protein sequence ID" value="ADE57429.1"/>
    <property type="molecule type" value="Genomic_DNA"/>
</dbReference>
<dbReference type="Pfam" id="PF00392">
    <property type="entry name" value="GntR"/>
    <property type="match status" value="1"/>
</dbReference>